<dbReference type="RefSeq" id="WP_160645268.1">
    <property type="nucleotide sequence ID" value="NZ_SIJB01000014.1"/>
</dbReference>
<protein>
    <submittedName>
        <fullName evidence="6">Ribosomal-protein-alanine N-acetyltransferase</fullName>
    </submittedName>
</protein>
<dbReference type="InterPro" id="IPR006464">
    <property type="entry name" value="AcTrfase_RimI/Ard1"/>
</dbReference>
<evidence type="ECO:0000313" key="6">
    <source>
        <dbReference type="EMBL" id="NBI28480.1"/>
    </source>
</evidence>
<dbReference type="Pfam" id="PF00583">
    <property type="entry name" value="Acetyltransf_1"/>
    <property type="match status" value="1"/>
</dbReference>
<dbReference type="AlphaFoldDB" id="A0A6N9Q215"/>
<accession>A0A6N9Q215</accession>
<comment type="similarity">
    <text evidence="1">Belongs to the acetyltransferase family. RimI subfamily.</text>
</comment>
<evidence type="ECO:0000256" key="4">
    <source>
        <dbReference type="ARBA" id="ARBA00023315"/>
    </source>
</evidence>
<proteinExistence type="inferred from homology"/>
<name>A0A6N9Q215_9BACL</name>
<keyword evidence="3 6" id="KW-0808">Transferase</keyword>
<gene>
    <name evidence="6" type="primary">rimI</name>
    <name evidence="6" type="ORF">ERL59_05880</name>
</gene>
<dbReference type="EMBL" id="SIJB01000014">
    <property type="protein sequence ID" value="NBI28480.1"/>
    <property type="molecule type" value="Genomic_DNA"/>
</dbReference>
<dbReference type="NCBIfam" id="TIGR01575">
    <property type="entry name" value="rimI"/>
    <property type="match status" value="1"/>
</dbReference>
<keyword evidence="7" id="KW-1185">Reference proteome</keyword>
<dbReference type="CDD" id="cd04301">
    <property type="entry name" value="NAT_SF"/>
    <property type="match status" value="1"/>
</dbReference>
<evidence type="ECO:0000259" key="5">
    <source>
        <dbReference type="PROSITE" id="PS51186"/>
    </source>
</evidence>
<dbReference type="OrthoDB" id="9794566at2"/>
<dbReference type="PANTHER" id="PTHR43420">
    <property type="entry name" value="ACETYLTRANSFERASE"/>
    <property type="match status" value="1"/>
</dbReference>
<keyword evidence="4" id="KW-0012">Acyltransferase</keyword>
<comment type="caution">
    <text evidence="6">The sequence shown here is derived from an EMBL/GenBank/DDBJ whole genome shotgun (WGS) entry which is preliminary data.</text>
</comment>
<dbReference type="InterPro" id="IPR000182">
    <property type="entry name" value="GNAT_dom"/>
</dbReference>
<reference evidence="6 7" key="1">
    <citation type="submission" date="2019-01" db="EMBL/GenBank/DDBJ databases">
        <title>Chengkuizengella sp. nov., isolated from deep-sea sediment of East Pacific Ocean.</title>
        <authorList>
            <person name="Yang J."/>
            <person name="Lai Q."/>
            <person name="Shao Z."/>
        </authorList>
    </citation>
    <scope>NUCLEOTIDE SEQUENCE [LARGE SCALE GENOMIC DNA]</scope>
    <source>
        <strain evidence="6 7">YPA3-1-1</strain>
    </source>
</reference>
<dbReference type="PANTHER" id="PTHR43420:SF44">
    <property type="entry name" value="ACETYLTRANSFERASE YPEA"/>
    <property type="match status" value="1"/>
</dbReference>
<keyword evidence="2" id="KW-0963">Cytoplasm</keyword>
<evidence type="ECO:0000313" key="7">
    <source>
        <dbReference type="Proteomes" id="UP000448943"/>
    </source>
</evidence>
<sequence length="167" mass="19470">MKRTFTDVERKQSMERLSRSMTIADIKQVHEIESEVFTTPWTEQAFYNELLNNHFARYQVIEMDGIIAAYGGMWTVIDEAHITNIAVRNQYRGQKLGEQLVEEMKENALSLGMKKMTLEVRVSNEIAIHLYKKLGFYEAGIRKGYYTDNHEDALIMWVDLNQKDGAK</sequence>
<dbReference type="PROSITE" id="PS51186">
    <property type="entry name" value="GNAT"/>
    <property type="match status" value="1"/>
</dbReference>
<dbReference type="Gene3D" id="3.40.630.30">
    <property type="match status" value="1"/>
</dbReference>
<evidence type="ECO:0000256" key="1">
    <source>
        <dbReference type="ARBA" id="ARBA00005395"/>
    </source>
</evidence>
<feature type="domain" description="N-acetyltransferase" evidence="5">
    <location>
        <begin position="16"/>
        <end position="161"/>
    </location>
</feature>
<evidence type="ECO:0000256" key="2">
    <source>
        <dbReference type="ARBA" id="ARBA00022490"/>
    </source>
</evidence>
<dbReference type="InterPro" id="IPR050680">
    <property type="entry name" value="YpeA/RimI_acetyltransf"/>
</dbReference>
<dbReference type="InterPro" id="IPR016181">
    <property type="entry name" value="Acyl_CoA_acyltransferase"/>
</dbReference>
<evidence type="ECO:0000256" key="3">
    <source>
        <dbReference type="ARBA" id="ARBA00022679"/>
    </source>
</evidence>
<dbReference type="SUPFAM" id="SSF55729">
    <property type="entry name" value="Acyl-CoA N-acyltransferases (Nat)"/>
    <property type="match status" value="1"/>
</dbReference>
<organism evidence="6 7">
    <name type="scientific">Chengkuizengella marina</name>
    <dbReference type="NCBI Taxonomy" id="2507566"/>
    <lineage>
        <taxon>Bacteria</taxon>
        <taxon>Bacillati</taxon>
        <taxon>Bacillota</taxon>
        <taxon>Bacilli</taxon>
        <taxon>Bacillales</taxon>
        <taxon>Paenibacillaceae</taxon>
        <taxon>Chengkuizengella</taxon>
    </lineage>
</organism>
<dbReference type="GO" id="GO:0008080">
    <property type="term" value="F:N-acetyltransferase activity"/>
    <property type="evidence" value="ECO:0007669"/>
    <property type="project" value="InterPro"/>
</dbReference>
<dbReference type="Proteomes" id="UP000448943">
    <property type="component" value="Unassembled WGS sequence"/>
</dbReference>